<keyword evidence="3" id="KW-1185">Reference proteome</keyword>
<protein>
    <submittedName>
        <fullName evidence="2">Uncharacterized protein</fullName>
    </submittedName>
</protein>
<dbReference type="OrthoDB" id="3638124at2759"/>
<proteinExistence type="predicted"/>
<name>A0A6A6FLN4_9PEZI</name>
<dbReference type="AlphaFoldDB" id="A0A6A6FLN4"/>
<evidence type="ECO:0000313" key="3">
    <source>
        <dbReference type="Proteomes" id="UP000799539"/>
    </source>
</evidence>
<feature type="region of interest" description="Disordered" evidence="1">
    <location>
        <begin position="243"/>
        <end position="275"/>
    </location>
</feature>
<reference evidence="2" key="1">
    <citation type="journal article" date="2020" name="Stud. Mycol.">
        <title>101 Dothideomycetes genomes: a test case for predicting lifestyles and emergence of pathogens.</title>
        <authorList>
            <person name="Haridas S."/>
            <person name="Albert R."/>
            <person name="Binder M."/>
            <person name="Bloem J."/>
            <person name="Labutti K."/>
            <person name="Salamov A."/>
            <person name="Andreopoulos B."/>
            <person name="Baker S."/>
            <person name="Barry K."/>
            <person name="Bills G."/>
            <person name="Bluhm B."/>
            <person name="Cannon C."/>
            <person name="Castanera R."/>
            <person name="Culley D."/>
            <person name="Daum C."/>
            <person name="Ezra D."/>
            <person name="Gonzalez J."/>
            <person name="Henrissat B."/>
            <person name="Kuo A."/>
            <person name="Liang C."/>
            <person name="Lipzen A."/>
            <person name="Lutzoni F."/>
            <person name="Magnuson J."/>
            <person name="Mondo S."/>
            <person name="Nolan M."/>
            <person name="Ohm R."/>
            <person name="Pangilinan J."/>
            <person name="Park H.-J."/>
            <person name="Ramirez L."/>
            <person name="Alfaro M."/>
            <person name="Sun H."/>
            <person name="Tritt A."/>
            <person name="Yoshinaga Y."/>
            <person name="Zwiers L.-H."/>
            <person name="Turgeon B."/>
            <person name="Goodwin S."/>
            <person name="Spatafora J."/>
            <person name="Crous P."/>
            <person name="Grigoriev I."/>
        </authorList>
    </citation>
    <scope>NUCLEOTIDE SEQUENCE</scope>
    <source>
        <strain evidence="2">SCOH1-5</strain>
    </source>
</reference>
<sequence length="590" mass="66187">MQQQLLARMTRQSRANERSRFTCQAPSCHCHERSYCQSGVPVKLAQWCVLPSSIPLLQPSPLPLSSTTSRQQRASFNCLCCTSSLTFLSLNHFPPTFNISQFNNVALDIVFLTMSAMARSPPALSPPRYGTNRFGAIGEEIKASPQNYISDISDDDCDGGVLLASPCTSNGSAESLRELVEDSEPLVDESPRAARLLANFYFEGPAINAMLSSPGTHQSPPLEIRYFTSMFSPAQASSSGRFIHQEIGSPPPTTSSRNKSPQKVLHPRSMSNASSFSTFSNVSSSSFDQKSYKELFNNINDKINLVTRQYVGLPYQSCFTEQMDAFIELTARHVNYRKVAIAMITSGQHSLHQSLIHGMTWRLVSDLIFDLPLLDQAPSRAADDFLLAWKADVGCCTIKADDWSIKGPLMKARIAAARRVIETTPRFNDFIKDFAAKKTDEIVAKLRIAWRPNTTSRVREDLLDPIEKLVRIAIRMRAEMKAFEFKFYEYACKGSATSMILHAEAPGMAPPNPADDEDHFVICTKTPQVFEKDYRPESKCKECIYKAEVLAREKHPGYLDGLGDRYRRFGARARARSTRHYNPNHRKYTV</sequence>
<dbReference type="EMBL" id="ML992669">
    <property type="protein sequence ID" value="KAF2214108.1"/>
    <property type="molecule type" value="Genomic_DNA"/>
</dbReference>
<accession>A0A6A6FLN4</accession>
<evidence type="ECO:0000313" key="2">
    <source>
        <dbReference type="EMBL" id="KAF2214108.1"/>
    </source>
</evidence>
<gene>
    <name evidence="2" type="ORF">CERZMDRAFT_83492</name>
</gene>
<dbReference type="Proteomes" id="UP000799539">
    <property type="component" value="Unassembled WGS sequence"/>
</dbReference>
<organism evidence="2 3">
    <name type="scientific">Cercospora zeae-maydis SCOH1-5</name>
    <dbReference type="NCBI Taxonomy" id="717836"/>
    <lineage>
        <taxon>Eukaryota</taxon>
        <taxon>Fungi</taxon>
        <taxon>Dikarya</taxon>
        <taxon>Ascomycota</taxon>
        <taxon>Pezizomycotina</taxon>
        <taxon>Dothideomycetes</taxon>
        <taxon>Dothideomycetidae</taxon>
        <taxon>Mycosphaerellales</taxon>
        <taxon>Mycosphaerellaceae</taxon>
        <taxon>Cercospora</taxon>
    </lineage>
</organism>
<evidence type="ECO:0000256" key="1">
    <source>
        <dbReference type="SAM" id="MobiDB-lite"/>
    </source>
</evidence>